<reference evidence="1 2" key="1">
    <citation type="journal article" date="2020" name="Nat. Food">
        <title>A phased Vanilla planifolia genome enables genetic improvement of flavour and production.</title>
        <authorList>
            <person name="Hasing T."/>
            <person name="Tang H."/>
            <person name="Brym M."/>
            <person name="Khazi F."/>
            <person name="Huang T."/>
            <person name="Chambers A.H."/>
        </authorList>
    </citation>
    <scope>NUCLEOTIDE SEQUENCE [LARGE SCALE GENOMIC DNA]</scope>
    <source>
        <tissue evidence="1">Leaf</tissue>
    </source>
</reference>
<dbReference type="Proteomes" id="UP000636800">
    <property type="component" value="Chromosome 2"/>
</dbReference>
<proteinExistence type="predicted"/>
<gene>
    <name evidence="1" type="ORF">HPP92_004620</name>
</gene>
<evidence type="ECO:0000313" key="1">
    <source>
        <dbReference type="EMBL" id="KAG0491222.1"/>
    </source>
</evidence>
<sequence>NAVRLRRNPKEASDLTSIQELLRDIDFNVHSVLSILNLAVDSFEELGARHRLESGNPLPNSDETFEHGKVLNEGGHEAFLRSEGFFRGYNEALGLENKIKRSSFIKALGLKERKEIMGCMEKNEGDRLG</sequence>
<accession>A0A835RSP2</accession>
<dbReference type="EMBL" id="JADCNL010000002">
    <property type="protein sequence ID" value="KAG0491222.1"/>
    <property type="molecule type" value="Genomic_DNA"/>
</dbReference>
<protein>
    <submittedName>
        <fullName evidence="1">Uncharacterized protein</fullName>
    </submittedName>
</protein>
<name>A0A835RSP2_VANPL</name>
<keyword evidence="2" id="KW-1185">Reference proteome</keyword>
<comment type="caution">
    <text evidence="1">The sequence shown here is derived from an EMBL/GenBank/DDBJ whole genome shotgun (WGS) entry which is preliminary data.</text>
</comment>
<evidence type="ECO:0000313" key="2">
    <source>
        <dbReference type="Proteomes" id="UP000636800"/>
    </source>
</evidence>
<dbReference type="OrthoDB" id="433512at2759"/>
<organism evidence="1 2">
    <name type="scientific">Vanilla planifolia</name>
    <name type="common">Vanilla</name>
    <dbReference type="NCBI Taxonomy" id="51239"/>
    <lineage>
        <taxon>Eukaryota</taxon>
        <taxon>Viridiplantae</taxon>
        <taxon>Streptophyta</taxon>
        <taxon>Embryophyta</taxon>
        <taxon>Tracheophyta</taxon>
        <taxon>Spermatophyta</taxon>
        <taxon>Magnoliopsida</taxon>
        <taxon>Liliopsida</taxon>
        <taxon>Asparagales</taxon>
        <taxon>Orchidaceae</taxon>
        <taxon>Vanilloideae</taxon>
        <taxon>Vanilleae</taxon>
        <taxon>Vanilla</taxon>
    </lineage>
</organism>
<dbReference type="AlphaFoldDB" id="A0A835RSP2"/>
<feature type="non-terminal residue" evidence="1">
    <location>
        <position position="1"/>
    </location>
</feature>